<dbReference type="CDD" id="cd07025">
    <property type="entry name" value="Peptidase_S66"/>
    <property type="match status" value="1"/>
</dbReference>
<proteinExistence type="inferred from homology"/>
<evidence type="ECO:0000256" key="5">
    <source>
        <dbReference type="ARBA" id="ARBA00022825"/>
    </source>
</evidence>
<comment type="caution">
    <text evidence="9">The sequence shown here is derived from an EMBL/GenBank/DDBJ whole genome shotgun (WGS) entry which is preliminary data.</text>
</comment>
<protein>
    <submittedName>
        <fullName evidence="9">Muramoyltetrapeptide carboxypeptidase</fullName>
        <ecNumber evidence="9">3.4.17.13</ecNumber>
    </submittedName>
</protein>
<dbReference type="PANTHER" id="PTHR30237:SF2">
    <property type="entry name" value="MUREIN TETRAPEPTIDE CARBOXYPEPTIDASE"/>
    <property type="match status" value="1"/>
</dbReference>
<dbReference type="GO" id="GO:0106415">
    <property type="term" value="F:muramoyltetrapeptide carboxypeptidase activity"/>
    <property type="evidence" value="ECO:0007669"/>
    <property type="project" value="UniProtKB-EC"/>
</dbReference>
<dbReference type="SUPFAM" id="SSF141986">
    <property type="entry name" value="LD-carboxypeptidase A C-terminal domain-like"/>
    <property type="match status" value="1"/>
</dbReference>
<evidence type="ECO:0000259" key="8">
    <source>
        <dbReference type="Pfam" id="PF17676"/>
    </source>
</evidence>
<dbReference type="Gene3D" id="3.50.30.60">
    <property type="entry name" value="LD-carboxypeptidase A C-terminal domain-like"/>
    <property type="match status" value="1"/>
</dbReference>
<dbReference type="RefSeq" id="WP_168412580.1">
    <property type="nucleotide sequence ID" value="NZ_JAAXPW010000027.1"/>
</dbReference>
<keyword evidence="4 9" id="KW-0378">Hydrolase</keyword>
<gene>
    <name evidence="9" type="ORF">HNR36_002055</name>
</gene>
<name>A0A840PUQ4_URETH</name>
<keyword evidence="3" id="KW-0645">Protease</keyword>
<feature type="active site" description="Charge relay system" evidence="6">
    <location>
        <position position="203"/>
    </location>
</feature>
<dbReference type="InterPro" id="IPR040449">
    <property type="entry name" value="Peptidase_S66_N"/>
</dbReference>
<dbReference type="Pfam" id="PF02016">
    <property type="entry name" value="Peptidase_S66"/>
    <property type="match status" value="1"/>
</dbReference>
<dbReference type="InterPro" id="IPR029062">
    <property type="entry name" value="Class_I_gatase-like"/>
</dbReference>
<accession>A0A840PUQ4</accession>
<organism evidence="9 10">
    <name type="scientific">Ureibacillus thermosphaericus</name>
    <dbReference type="NCBI Taxonomy" id="51173"/>
    <lineage>
        <taxon>Bacteria</taxon>
        <taxon>Bacillati</taxon>
        <taxon>Bacillota</taxon>
        <taxon>Bacilli</taxon>
        <taxon>Bacillales</taxon>
        <taxon>Caryophanaceae</taxon>
        <taxon>Ureibacillus</taxon>
    </lineage>
</organism>
<dbReference type="GO" id="GO:0006508">
    <property type="term" value="P:proteolysis"/>
    <property type="evidence" value="ECO:0007669"/>
    <property type="project" value="UniProtKB-KW"/>
</dbReference>
<dbReference type="EC" id="3.4.17.13" evidence="9"/>
<feature type="domain" description="LD-carboxypeptidase N-terminal" evidence="7">
    <location>
        <begin position="14"/>
        <end position="130"/>
    </location>
</feature>
<evidence type="ECO:0000256" key="2">
    <source>
        <dbReference type="ARBA" id="ARBA00022645"/>
    </source>
</evidence>
<dbReference type="Proteomes" id="UP000557217">
    <property type="component" value="Unassembled WGS sequence"/>
</dbReference>
<evidence type="ECO:0000259" key="7">
    <source>
        <dbReference type="Pfam" id="PF02016"/>
    </source>
</evidence>
<dbReference type="SUPFAM" id="SSF52317">
    <property type="entry name" value="Class I glutamine amidotransferase-like"/>
    <property type="match status" value="1"/>
</dbReference>
<sequence length="297" mass="33621">MKIRPKHLNKGDTVGIIALSGPINLESLQRNISLFTDMGLHYKLGKTIELNEHDFEETDEAWVHDLHQMIEDPEVKGIFCATDRYGAAKIADKIDYSLLTEHPKIFWGFSDITFLHIAIQQYSNVVTFHGPSLSKELDEQSKKMFYQLFSPFEIYYDETISPLESLIPGSVRGEFIGGNLRRIVDTLGTKFEIDTRDKILLIEDEELSIEEIDRMFNHLRLAGKLKGACGFVIGRLGNGDVEENALSLIKEYLLPYKKPTVARFNIGHSTPNIGIPLGVDVILDADEKLLRFLPGVE</sequence>
<dbReference type="PIRSF" id="PIRSF028757">
    <property type="entry name" value="LD-carboxypeptidase"/>
    <property type="match status" value="1"/>
</dbReference>
<keyword evidence="5" id="KW-0720">Serine protease</keyword>
<evidence type="ECO:0000256" key="6">
    <source>
        <dbReference type="PIRSR" id="PIRSR028757-1"/>
    </source>
</evidence>
<dbReference type="InterPro" id="IPR040921">
    <property type="entry name" value="Peptidase_S66C"/>
</dbReference>
<dbReference type="EMBL" id="JACHGZ010000025">
    <property type="protein sequence ID" value="MBB5149663.1"/>
    <property type="molecule type" value="Genomic_DNA"/>
</dbReference>
<feature type="active site" description="Nucleophile" evidence="6">
    <location>
        <position position="110"/>
    </location>
</feature>
<dbReference type="GO" id="GO:0008236">
    <property type="term" value="F:serine-type peptidase activity"/>
    <property type="evidence" value="ECO:0007669"/>
    <property type="project" value="UniProtKB-KW"/>
</dbReference>
<dbReference type="InterPro" id="IPR027478">
    <property type="entry name" value="LdcA_N"/>
</dbReference>
<keyword evidence="10" id="KW-1185">Reference proteome</keyword>
<reference evidence="9 10" key="1">
    <citation type="submission" date="2020-08" db="EMBL/GenBank/DDBJ databases">
        <title>Genomic Encyclopedia of Type Strains, Phase IV (KMG-IV): sequencing the most valuable type-strain genomes for metagenomic binning, comparative biology and taxonomic classification.</title>
        <authorList>
            <person name="Goeker M."/>
        </authorList>
    </citation>
    <scope>NUCLEOTIDE SEQUENCE [LARGE SCALE GENOMIC DNA]</scope>
    <source>
        <strain evidence="9 10">DSM 10633</strain>
    </source>
</reference>
<feature type="domain" description="LD-carboxypeptidase C-terminal" evidence="8">
    <location>
        <begin position="172"/>
        <end position="281"/>
    </location>
</feature>
<dbReference type="InterPro" id="IPR003507">
    <property type="entry name" value="S66_fam"/>
</dbReference>
<dbReference type="Gene3D" id="3.40.50.10740">
    <property type="entry name" value="Class I glutamine amidotransferase-like"/>
    <property type="match status" value="1"/>
</dbReference>
<feature type="active site" description="Charge relay system" evidence="6">
    <location>
        <position position="268"/>
    </location>
</feature>
<evidence type="ECO:0000256" key="1">
    <source>
        <dbReference type="ARBA" id="ARBA00010233"/>
    </source>
</evidence>
<evidence type="ECO:0000256" key="4">
    <source>
        <dbReference type="ARBA" id="ARBA00022801"/>
    </source>
</evidence>
<dbReference type="PANTHER" id="PTHR30237">
    <property type="entry name" value="MURAMOYLTETRAPEPTIDE CARBOXYPEPTIDASE"/>
    <property type="match status" value="1"/>
</dbReference>
<evidence type="ECO:0000256" key="3">
    <source>
        <dbReference type="ARBA" id="ARBA00022670"/>
    </source>
</evidence>
<dbReference type="Pfam" id="PF17676">
    <property type="entry name" value="Peptidase_S66C"/>
    <property type="match status" value="1"/>
</dbReference>
<dbReference type="AlphaFoldDB" id="A0A840PUQ4"/>
<comment type="similarity">
    <text evidence="1">Belongs to the peptidase S66 family.</text>
</comment>
<evidence type="ECO:0000313" key="9">
    <source>
        <dbReference type="EMBL" id="MBB5149663.1"/>
    </source>
</evidence>
<keyword evidence="2 9" id="KW-0121">Carboxypeptidase</keyword>
<evidence type="ECO:0000313" key="10">
    <source>
        <dbReference type="Proteomes" id="UP000557217"/>
    </source>
</evidence>
<dbReference type="InterPro" id="IPR027461">
    <property type="entry name" value="Carboxypeptidase_A_C_sf"/>
</dbReference>